<feature type="transmembrane region" description="Helical" evidence="6">
    <location>
        <begin position="29"/>
        <end position="54"/>
    </location>
</feature>
<feature type="transmembrane region" description="Helical" evidence="6">
    <location>
        <begin position="479"/>
        <end position="503"/>
    </location>
</feature>
<feature type="transmembrane region" description="Helical" evidence="6">
    <location>
        <begin position="66"/>
        <end position="84"/>
    </location>
</feature>
<comment type="subcellular location">
    <subcellularLocation>
        <location evidence="1">Membrane</location>
        <topology evidence="1">Multi-pass membrane protein</topology>
    </subcellularLocation>
</comment>
<dbReference type="Proteomes" id="UP001464387">
    <property type="component" value="Unassembled WGS sequence"/>
</dbReference>
<dbReference type="Gene3D" id="1.20.1720.10">
    <property type="entry name" value="Multidrug resistance protein D"/>
    <property type="match status" value="1"/>
</dbReference>
<evidence type="ECO:0000256" key="3">
    <source>
        <dbReference type="ARBA" id="ARBA00022692"/>
    </source>
</evidence>
<evidence type="ECO:0000259" key="7">
    <source>
        <dbReference type="PROSITE" id="PS50850"/>
    </source>
</evidence>
<dbReference type="EMBL" id="JAMYPJ010000035">
    <property type="protein sequence ID" value="MER8935653.1"/>
    <property type="molecule type" value="Genomic_DNA"/>
</dbReference>
<evidence type="ECO:0000256" key="4">
    <source>
        <dbReference type="ARBA" id="ARBA00022989"/>
    </source>
</evidence>
<feature type="transmembrane region" description="Helical" evidence="6">
    <location>
        <begin position="217"/>
        <end position="237"/>
    </location>
</feature>
<gene>
    <name evidence="8" type="ORF">NKI33_22205</name>
</gene>
<dbReference type="Pfam" id="PF07690">
    <property type="entry name" value="MFS_1"/>
    <property type="match status" value="1"/>
</dbReference>
<sequence>MHSPSKAAAIPLTSPVTTGTFCPQSQRRYVLIAAILASALGFIDGSILAIAMPAIRVDLGASLAEAQWISNAYALTLSALILAGGAAGDRFGLRRAFVAGIALFVATSLACALAPNAVVLIAFRALQGIGAAIMVPGSLAIIAKAYPKKERGRAIGIWAAASALTTALGPVLGGLVLSAFGDGIWRAIFAVNLPLGLISIYLLLVKIPADAPTEKRSLDLGGGALATLAFGALAYGLTSMSSSGEGHMAGPSIAAGAVLLVVFILFEQRQREPMIDLSLFRIGAFAGANVATFFLYFALSANLFYLPMLLIAGWRLSTAEVGFIFLPLSASIALLSGPVGQLSDRIGPRFPIACGSLVVAVAFAGLALLAHAGFHHFWAGIFPLMALMGLGMALVVSPLSTAIMTAVEDKDTGAASGINNAVSRIGGLIAVAAMGSLAAWVYANALDGSAAPGVPGFGEPAPTGLAPALDAARLAASDAAFAAVSLVTALLCLLSTVIAWTTISGELLPWPRQAKTSPQAKTRQD</sequence>
<evidence type="ECO:0000256" key="5">
    <source>
        <dbReference type="ARBA" id="ARBA00023136"/>
    </source>
</evidence>
<name>A0ABV1YKI6_9HYPH</name>
<evidence type="ECO:0000256" key="2">
    <source>
        <dbReference type="ARBA" id="ARBA00022448"/>
    </source>
</evidence>
<feature type="transmembrane region" description="Helical" evidence="6">
    <location>
        <begin position="352"/>
        <end position="374"/>
    </location>
</feature>
<proteinExistence type="predicted"/>
<dbReference type="PANTHER" id="PTHR42718">
    <property type="entry name" value="MAJOR FACILITATOR SUPERFAMILY MULTIDRUG TRANSPORTER MFSC"/>
    <property type="match status" value="1"/>
</dbReference>
<feature type="transmembrane region" description="Helical" evidence="6">
    <location>
        <begin position="183"/>
        <end position="205"/>
    </location>
</feature>
<dbReference type="PANTHER" id="PTHR42718:SF9">
    <property type="entry name" value="MAJOR FACILITATOR SUPERFAMILY MULTIDRUG TRANSPORTER MFSC"/>
    <property type="match status" value="1"/>
</dbReference>
<dbReference type="CDD" id="cd17321">
    <property type="entry name" value="MFS_MMR_MDR_like"/>
    <property type="match status" value="1"/>
</dbReference>
<feature type="transmembrane region" description="Helical" evidence="6">
    <location>
        <begin position="96"/>
        <end position="115"/>
    </location>
</feature>
<keyword evidence="9" id="KW-1185">Reference proteome</keyword>
<comment type="caution">
    <text evidence="8">The sequence shown here is derived from an EMBL/GenBank/DDBJ whole genome shotgun (WGS) entry which is preliminary data.</text>
</comment>
<feature type="transmembrane region" description="Helical" evidence="6">
    <location>
        <begin position="319"/>
        <end position="340"/>
    </location>
</feature>
<accession>A0ABV1YKI6</accession>
<keyword evidence="3 6" id="KW-0812">Transmembrane</keyword>
<feature type="transmembrane region" description="Helical" evidence="6">
    <location>
        <begin position="249"/>
        <end position="266"/>
    </location>
</feature>
<feature type="transmembrane region" description="Helical" evidence="6">
    <location>
        <begin position="380"/>
        <end position="404"/>
    </location>
</feature>
<feature type="transmembrane region" description="Helical" evidence="6">
    <location>
        <begin position="425"/>
        <end position="443"/>
    </location>
</feature>
<feature type="transmembrane region" description="Helical" evidence="6">
    <location>
        <begin position="155"/>
        <end position="177"/>
    </location>
</feature>
<dbReference type="InterPro" id="IPR020846">
    <property type="entry name" value="MFS_dom"/>
</dbReference>
<dbReference type="InterPro" id="IPR011701">
    <property type="entry name" value="MFS"/>
</dbReference>
<evidence type="ECO:0000313" key="9">
    <source>
        <dbReference type="Proteomes" id="UP001464387"/>
    </source>
</evidence>
<dbReference type="RefSeq" id="WP_287276657.1">
    <property type="nucleotide sequence ID" value="NZ_JAMYMY010000037.1"/>
</dbReference>
<reference evidence="8 9" key="1">
    <citation type="journal article" date="2024" name="Proc. Natl. Acad. Sci. U.S.A.">
        <title>The evolutionary genomics of adaptation to stress in wild rhizobium bacteria.</title>
        <authorList>
            <person name="Kehlet-Delgado H."/>
            <person name="Montoya A.P."/>
            <person name="Jensen K.T."/>
            <person name="Wendlandt C.E."/>
            <person name="Dexheimer C."/>
            <person name="Roberts M."/>
            <person name="Torres Martinez L."/>
            <person name="Friesen M.L."/>
            <person name="Griffitts J.S."/>
            <person name="Porter S.S."/>
        </authorList>
    </citation>
    <scope>NUCLEOTIDE SEQUENCE [LARGE SCALE GENOMIC DNA]</scope>
    <source>
        <strain evidence="8 9">M0729</strain>
    </source>
</reference>
<dbReference type="InterPro" id="IPR036259">
    <property type="entry name" value="MFS_trans_sf"/>
</dbReference>
<dbReference type="Gene3D" id="1.20.1250.20">
    <property type="entry name" value="MFS general substrate transporter like domains"/>
    <property type="match status" value="1"/>
</dbReference>
<evidence type="ECO:0000256" key="6">
    <source>
        <dbReference type="SAM" id="Phobius"/>
    </source>
</evidence>
<organism evidence="8 9">
    <name type="scientific">Mesorhizobium opportunistum</name>
    <dbReference type="NCBI Taxonomy" id="593909"/>
    <lineage>
        <taxon>Bacteria</taxon>
        <taxon>Pseudomonadati</taxon>
        <taxon>Pseudomonadota</taxon>
        <taxon>Alphaproteobacteria</taxon>
        <taxon>Hyphomicrobiales</taxon>
        <taxon>Phyllobacteriaceae</taxon>
        <taxon>Mesorhizobium</taxon>
    </lineage>
</organism>
<feature type="transmembrane region" description="Helical" evidence="6">
    <location>
        <begin position="121"/>
        <end position="143"/>
    </location>
</feature>
<keyword evidence="4 6" id="KW-1133">Transmembrane helix</keyword>
<protein>
    <submittedName>
        <fullName evidence="8">MFS transporter</fullName>
    </submittedName>
</protein>
<dbReference type="PROSITE" id="PS50850">
    <property type="entry name" value="MFS"/>
    <property type="match status" value="1"/>
</dbReference>
<feature type="domain" description="Major facilitator superfamily (MFS) profile" evidence="7">
    <location>
        <begin position="30"/>
        <end position="507"/>
    </location>
</feature>
<keyword evidence="5 6" id="KW-0472">Membrane</keyword>
<feature type="transmembrane region" description="Helical" evidence="6">
    <location>
        <begin position="278"/>
        <end position="299"/>
    </location>
</feature>
<evidence type="ECO:0000256" key="1">
    <source>
        <dbReference type="ARBA" id="ARBA00004141"/>
    </source>
</evidence>
<evidence type="ECO:0000313" key="8">
    <source>
        <dbReference type="EMBL" id="MER8935653.1"/>
    </source>
</evidence>
<dbReference type="SUPFAM" id="SSF103473">
    <property type="entry name" value="MFS general substrate transporter"/>
    <property type="match status" value="1"/>
</dbReference>
<keyword evidence="2" id="KW-0813">Transport</keyword>